<dbReference type="InterPro" id="IPR051190">
    <property type="entry name" value="Baculoviral_IAP"/>
</dbReference>
<accession>A0AAF0YHA3</accession>
<organism evidence="4 5">
    <name type="scientific">Vanrija pseudolonga</name>
    <dbReference type="NCBI Taxonomy" id="143232"/>
    <lineage>
        <taxon>Eukaryota</taxon>
        <taxon>Fungi</taxon>
        <taxon>Dikarya</taxon>
        <taxon>Basidiomycota</taxon>
        <taxon>Agaricomycotina</taxon>
        <taxon>Tremellomycetes</taxon>
        <taxon>Trichosporonales</taxon>
        <taxon>Trichosporonaceae</taxon>
        <taxon>Vanrija</taxon>
    </lineage>
</organism>
<feature type="region of interest" description="Disordered" evidence="3">
    <location>
        <begin position="194"/>
        <end position="558"/>
    </location>
</feature>
<keyword evidence="2" id="KW-0862">Zinc</keyword>
<keyword evidence="5" id="KW-1185">Reference proteome</keyword>
<dbReference type="PRINTS" id="PR00929">
    <property type="entry name" value="ATHOOK"/>
</dbReference>
<dbReference type="PANTHER" id="PTHR46771:SF5">
    <property type="entry name" value="DETERIN"/>
    <property type="match status" value="1"/>
</dbReference>
<dbReference type="InterPro" id="IPR017956">
    <property type="entry name" value="AT_hook_DNA-bd_motif"/>
</dbReference>
<evidence type="ECO:0000256" key="2">
    <source>
        <dbReference type="ARBA" id="ARBA00022833"/>
    </source>
</evidence>
<feature type="compositionally biased region" description="Low complexity" evidence="3">
    <location>
        <begin position="287"/>
        <end position="300"/>
    </location>
</feature>
<dbReference type="GO" id="GO:0003677">
    <property type="term" value="F:DNA binding"/>
    <property type="evidence" value="ECO:0007669"/>
    <property type="project" value="InterPro"/>
</dbReference>
<dbReference type="SUPFAM" id="SSF57924">
    <property type="entry name" value="Inhibitor of apoptosis (IAP) repeat"/>
    <property type="match status" value="2"/>
</dbReference>
<evidence type="ECO:0000256" key="3">
    <source>
        <dbReference type="SAM" id="MobiDB-lite"/>
    </source>
</evidence>
<dbReference type="Pfam" id="PF00653">
    <property type="entry name" value="BIR"/>
    <property type="match status" value="2"/>
</dbReference>
<feature type="compositionally biased region" description="Basic and acidic residues" evidence="3">
    <location>
        <begin position="585"/>
        <end position="599"/>
    </location>
</feature>
<dbReference type="PANTHER" id="PTHR46771">
    <property type="entry name" value="DETERIN"/>
    <property type="match status" value="1"/>
</dbReference>
<feature type="compositionally biased region" description="Low complexity" evidence="3">
    <location>
        <begin position="461"/>
        <end position="486"/>
    </location>
</feature>
<feature type="compositionally biased region" description="Acidic residues" evidence="3">
    <location>
        <begin position="307"/>
        <end position="319"/>
    </location>
</feature>
<feature type="compositionally biased region" description="Low complexity" evidence="3">
    <location>
        <begin position="249"/>
        <end position="262"/>
    </location>
</feature>
<sequence>MQCLDARLASFQVVTKPKKSAKPGFPLNEDTHPRLTPELLARAGFYHAPGKAADTHDTCKCFMCDLELGGWDEDDDPFVEHLKREGSCGWKEIVCRIEVDEVSGEGRGRLVYDTLDALPNSTKNTAFREKTFGDWWPHKVPSARSLAEAGFISTPSATADDLTACPWCGYEVEAWEDGDDPFQVHHNRTPDCPFFNATVEGPKKGKGRATKSTAAPKKVGRATKVPTPEPEAIDVEEPAPAPKRRGRPPKASNASSLAASTSGKEPEAEDIEVEEPAPAPKRRGRPPKASTASASLAASTRGKASDVQEDEPEAIEVEEPAPAPKRRGRPPKASTAASLAASTTKAPAKGRGKASVANADDIEVDSQPEPVKKTRAKRATTSKSAASAAASPVKPIAVDDDLELPTEAEVEAALASKPKGKGRAKKSTAVVEPEDVAPTEPPRATKPLPRKSRVTKKAEAEASVEPVSEPAPSRIPAPTRTPRSAPAAPPLSQLERFVNTALPPTPPPKSAARTQQPPAPSPSARQALESIVTGEPASAAPAGPTPTPGFSEADKKKTVEEFIRDQFTAQHAMMKEEGEAAIGRFQDKARDTRRKIELS</sequence>
<evidence type="ECO:0000256" key="1">
    <source>
        <dbReference type="ARBA" id="ARBA00022723"/>
    </source>
</evidence>
<name>A0AAF0YHA3_9TREE</name>
<keyword evidence="1" id="KW-0479">Metal-binding</keyword>
<feature type="compositionally biased region" description="Low complexity" evidence="3">
    <location>
        <begin position="381"/>
        <end position="391"/>
    </location>
</feature>
<dbReference type="InterPro" id="IPR001370">
    <property type="entry name" value="BIR_rpt"/>
</dbReference>
<feature type="compositionally biased region" description="Low complexity" evidence="3">
    <location>
        <begin position="331"/>
        <end position="349"/>
    </location>
</feature>
<dbReference type="EMBL" id="CP086719">
    <property type="protein sequence ID" value="WOO85099.1"/>
    <property type="molecule type" value="Genomic_DNA"/>
</dbReference>
<feature type="compositionally biased region" description="Acidic residues" evidence="3">
    <location>
        <begin position="398"/>
        <end position="410"/>
    </location>
</feature>
<feature type="region of interest" description="Disordered" evidence="3">
    <location>
        <begin position="579"/>
        <end position="599"/>
    </location>
</feature>
<dbReference type="PROSITE" id="PS50143">
    <property type="entry name" value="BIR_REPEAT_2"/>
    <property type="match status" value="2"/>
</dbReference>
<evidence type="ECO:0000313" key="4">
    <source>
        <dbReference type="EMBL" id="WOO85099.1"/>
    </source>
</evidence>
<dbReference type="GeneID" id="87811762"/>
<dbReference type="Gene3D" id="1.10.1170.10">
    <property type="entry name" value="Inhibitor Of Apoptosis Protein (2mihbC-IAP-1), Chain A"/>
    <property type="match status" value="2"/>
</dbReference>
<reference evidence="4" key="1">
    <citation type="submission" date="2023-10" db="EMBL/GenBank/DDBJ databases">
        <authorList>
            <person name="Noh H."/>
        </authorList>
    </citation>
    <scope>NUCLEOTIDE SEQUENCE</scope>
    <source>
        <strain evidence="4">DUCC4014</strain>
    </source>
</reference>
<dbReference type="SMART" id="SM00238">
    <property type="entry name" value="BIR"/>
    <property type="match status" value="2"/>
</dbReference>
<evidence type="ECO:0000313" key="5">
    <source>
        <dbReference type="Proteomes" id="UP000827549"/>
    </source>
</evidence>
<protein>
    <submittedName>
        <fullName evidence="4">Protein bir1</fullName>
    </submittedName>
</protein>
<dbReference type="SMART" id="SM00384">
    <property type="entry name" value="AT_hook"/>
    <property type="match status" value="3"/>
</dbReference>
<dbReference type="CDD" id="cd00022">
    <property type="entry name" value="BIR"/>
    <property type="match status" value="2"/>
</dbReference>
<proteinExistence type="predicted"/>
<gene>
    <name evidence="4" type="primary">bir1</name>
    <name evidence="4" type="ORF">LOC62_06G008598</name>
</gene>
<feature type="compositionally biased region" description="Low complexity" evidence="3">
    <location>
        <begin position="510"/>
        <end position="542"/>
    </location>
</feature>
<dbReference type="Proteomes" id="UP000827549">
    <property type="component" value="Chromosome 6"/>
</dbReference>
<dbReference type="RefSeq" id="XP_062631125.1">
    <property type="nucleotide sequence ID" value="XM_062775141.1"/>
</dbReference>
<dbReference type="AlphaFoldDB" id="A0AAF0YHA3"/>
<dbReference type="GO" id="GO:0046872">
    <property type="term" value="F:metal ion binding"/>
    <property type="evidence" value="ECO:0007669"/>
    <property type="project" value="UniProtKB-KW"/>
</dbReference>